<dbReference type="STRING" id="137246.A0A401TQA9"/>
<dbReference type="InterPro" id="IPR016162">
    <property type="entry name" value="Ald_DH_N"/>
</dbReference>
<keyword evidence="2" id="KW-0560">Oxidoreductase</keyword>
<dbReference type="OMA" id="WYAGWSD"/>
<dbReference type="SUPFAM" id="SSF53720">
    <property type="entry name" value="ALDH-like"/>
    <property type="match status" value="1"/>
</dbReference>
<proteinExistence type="inferred from homology"/>
<evidence type="ECO:0000256" key="1">
    <source>
        <dbReference type="ARBA" id="ARBA00009986"/>
    </source>
</evidence>
<dbReference type="AlphaFoldDB" id="A0A401TQA9"/>
<comment type="caution">
    <text evidence="4">The sequence shown here is derived from an EMBL/GenBank/DDBJ whole genome shotgun (WGS) entry which is preliminary data.</text>
</comment>
<dbReference type="PANTHER" id="PTHR11699">
    <property type="entry name" value="ALDEHYDE DEHYDROGENASE-RELATED"/>
    <property type="match status" value="1"/>
</dbReference>
<accession>A0A401TQA9</accession>
<comment type="similarity">
    <text evidence="1">Belongs to the aldehyde dehydrogenase family.</text>
</comment>
<dbReference type="FunFam" id="3.40.605.10:FF:000007">
    <property type="entry name" value="NAD/NADP-dependent betaine aldehyde dehydrogenase"/>
    <property type="match status" value="1"/>
</dbReference>
<evidence type="ECO:0000313" key="4">
    <source>
        <dbReference type="EMBL" id="GCC44815.1"/>
    </source>
</evidence>
<feature type="non-terminal residue" evidence="4">
    <location>
        <position position="245"/>
    </location>
</feature>
<dbReference type="OrthoDB" id="310895at2759"/>
<protein>
    <recommendedName>
        <fullName evidence="3">Aldehyde dehydrogenase domain-containing protein</fullName>
    </recommendedName>
</protein>
<gene>
    <name evidence="4" type="ORF">chiPu_0029039</name>
</gene>
<dbReference type="Proteomes" id="UP000287033">
    <property type="component" value="Unassembled WGS sequence"/>
</dbReference>
<dbReference type="Pfam" id="PF00171">
    <property type="entry name" value="Aldedh"/>
    <property type="match status" value="1"/>
</dbReference>
<keyword evidence="5" id="KW-1185">Reference proteome</keyword>
<feature type="domain" description="Aldehyde dehydrogenase" evidence="3">
    <location>
        <begin position="16"/>
        <end position="245"/>
    </location>
</feature>
<name>A0A401TQA9_CHIPU</name>
<reference evidence="4 5" key="1">
    <citation type="journal article" date="2018" name="Nat. Ecol. Evol.">
        <title>Shark genomes provide insights into elasmobranch evolution and the origin of vertebrates.</title>
        <authorList>
            <person name="Hara Y"/>
            <person name="Yamaguchi K"/>
            <person name="Onimaru K"/>
            <person name="Kadota M"/>
            <person name="Koyanagi M"/>
            <person name="Keeley SD"/>
            <person name="Tatsumi K"/>
            <person name="Tanaka K"/>
            <person name="Motone F"/>
            <person name="Kageyama Y"/>
            <person name="Nozu R"/>
            <person name="Adachi N"/>
            <person name="Nishimura O"/>
            <person name="Nakagawa R"/>
            <person name="Tanegashima C"/>
            <person name="Kiyatake I"/>
            <person name="Matsumoto R"/>
            <person name="Murakumo K"/>
            <person name="Nishida K"/>
            <person name="Terakita A"/>
            <person name="Kuratani S"/>
            <person name="Sato K"/>
            <person name="Hyodo S Kuraku.S."/>
        </authorList>
    </citation>
    <scope>NUCLEOTIDE SEQUENCE [LARGE SCALE GENOMIC DNA]</scope>
</reference>
<dbReference type="Gene3D" id="3.40.605.10">
    <property type="entry name" value="Aldehyde Dehydrogenase, Chain A, domain 1"/>
    <property type="match status" value="1"/>
</dbReference>
<dbReference type="InterPro" id="IPR015590">
    <property type="entry name" value="Aldehyde_DH_dom"/>
</dbReference>
<dbReference type="GO" id="GO:0016491">
    <property type="term" value="F:oxidoreductase activity"/>
    <property type="evidence" value="ECO:0007669"/>
    <property type="project" value="UniProtKB-KW"/>
</dbReference>
<sequence>MKTYQLYINGQYVDPVNGEWFDTIDPYRGEAWAKIPRGTAADADKAVKAANEAMWNGPWAKMTASARGKAMRKLGDLVAANAERLAEIEVRDNGKLMAEMLGQLRYHPEWWWYFGGLVDKLEGGLVPIDKAETFAYTTHEPVGVVAALTAWNSPLLFVAWKCAAALAAGCAVIVKPSEFTSASTLEFAALTKEAGIPDGIFNVVTGFGPEAGSALISHPGVAKITFTGSDTTGAKVYETAAKSLK</sequence>
<dbReference type="EMBL" id="BEZZ01146683">
    <property type="protein sequence ID" value="GCC44815.1"/>
    <property type="molecule type" value="Genomic_DNA"/>
</dbReference>
<evidence type="ECO:0000313" key="5">
    <source>
        <dbReference type="Proteomes" id="UP000287033"/>
    </source>
</evidence>
<evidence type="ECO:0000256" key="2">
    <source>
        <dbReference type="ARBA" id="ARBA00023002"/>
    </source>
</evidence>
<evidence type="ECO:0000259" key="3">
    <source>
        <dbReference type="Pfam" id="PF00171"/>
    </source>
</evidence>
<dbReference type="InterPro" id="IPR016161">
    <property type="entry name" value="Ald_DH/histidinol_DH"/>
</dbReference>
<organism evidence="4 5">
    <name type="scientific">Chiloscyllium punctatum</name>
    <name type="common">Brownbanded bambooshark</name>
    <name type="synonym">Hemiscyllium punctatum</name>
    <dbReference type="NCBI Taxonomy" id="137246"/>
    <lineage>
        <taxon>Eukaryota</taxon>
        <taxon>Metazoa</taxon>
        <taxon>Chordata</taxon>
        <taxon>Craniata</taxon>
        <taxon>Vertebrata</taxon>
        <taxon>Chondrichthyes</taxon>
        <taxon>Elasmobranchii</taxon>
        <taxon>Galeomorphii</taxon>
        <taxon>Galeoidea</taxon>
        <taxon>Orectolobiformes</taxon>
        <taxon>Hemiscylliidae</taxon>
        <taxon>Chiloscyllium</taxon>
    </lineage>
</organism>